<proteinExistence type="predicted"/>
<dbReference type="InterPro" id="IPR050835">
    <property type="entry name" value="ABC_transporter_sub-D"/>
</dbReference>
<evidence type="ECO:0000259" key="6">
    <source>
        <dbReference type="Pfam" id="PF06472"/>
    </source>
</evidence>
<comment type="caution">
    <text evidence="7">The sequence shown here is derived from an EMBL/GenBank/DDBJ whole genome shotgun (WGS) entry which is preliminary data.</text>
</comment>
<dbReference type="GO" id="GO:0016020">
    <property type="term" value="C:membrane"/>
    <property type="evidence" value="ECO:0007669"/>
    <property type="project" value="InterPro"/>
</dbReference>
<feature type="transmembrane region" description="Helical" evidence="5">
    <location>
        <begin position="70"/>
        <end position="89"/>
    </location>
</feature>
<dbReference type="GO" id="GO:0140359">
    <property type="term" value="F:ABC-type transporter activity"/>
    <property type="evidence" value="ECO:0007669"/>
    <property type="project" value="InterPro"/>
</dbReference>
<evidence type="ECO:0000256" key="1">
    <source>
        <dbReference type="ARBA" id="ARBA00022448"/>
    </source>
</evidence>
<name>A0AAN9LIT8_PHACN</name>
<dbReference type="AlphaFoldDB" id="A0AAN9LIT8"/>
<keyword evidence="2 5" id="KW-0812">Transmembrane</keyword>
<dbReference type="PANTHER" id="PTHR11384:SF59">
    <property type="entry name" value="LYSOSOMAL COBALAMIN TRANSPORTER ABCD4"/>
    <property type="match status" value="1"/>
</dbReference>
<evidence type="ECO:0000256" key="5">
    <source>
        <dbReference type="SAM" id="Phobius"/>
    </source>
</evidence>
<reference evidence="7 8" key="1">
    <citation type="submission" date="2024-01" db="EMBL/GenBank/DDBJ databases">
        <title>The genomes of 5 underutilized Papilionoideae crops provide insights into root nodulation and disease resistanc.</title>
        <authorList>
            <person name="Jiang F."/>
        </authorList>
    </citation>
    <scope>NUCLEOTIDE SEQUENCE [LARGE SCALE GENOMIC DNA]</scope>
    <source>
        <strain evidence="7">JINMINGXINNONG_FW02</strain>
        <tissue evidence="7">Leaves</tissue>
    </source>
</reference>
<feature type="transmembrane region" description="Helical" evidence="5">
    <location>
        <begin position="43"/>
        <end position="64"/>
    </location>
</feature>
<keyword evidence="4 5" id="KW-0472">Membrane</keyword>
<organism evidence="7 8">
    <name type="scientific">Phaseolus coccineus</name>
    <name type="common">Scarlet runner bean</name>
    <name type="synonym">Phaseolus multiflorus</name>
    <dbReference type="NCBI Taxonomy" id="3886"/>
    <lineage>
        <taxon>Eukaryota</taxon>
        <taxon>Viridiplantae</taxon>
        <taxon>Streptophyta</taxon>
        <taxon>Embryophyta</taxon>
        <taxon>Tracheophyta</taxon>
        <taxon>Spermatophyta</taxon>
        <taxon>Magnoliopsida</taxon>
        <taxon>eudicotyledons</taxon>
        <taxon>Gunneridae</taxon>
        <taxon>Pentapetalae</taxon>
        <taxon>rosids</taxon>
        <taxon>fabids</taxon>
        <taxon>Fabales</taxon>
        <taxon>Fabaceae</taxon>
        <taxon>Papilionoideae</taxon>
        <taxon>50 kb inversion clade</taxon>
        <taxon>NPAAA clade</taxon>
        <taxon>indigoferoid/millettioid clade</taxon>
        <taxon>Phaseoleae</taxon>
        <taxon>Phaseolus</taxon>
    </lineage>
</organism>
<keyword evidence="1" id="KW-0813">Transport</keyword>
<keyword evidence="3 5" id="KW-1133">Transmembrane helix</keyword>
<evidence type="ECO:0000256" key="2">
    <source>
        <dbReference type="ARBA" id="ARBA00022692"/>
    </source>
</evidence>
<dbReference type="PANTHER" id="PTHR11384">
    <property type="entry name" value="ATP-BINDING CASSETTE, SUB-FAMILY D MEMBER"/>
    <property type="match status" value="1"/>
</dbReference>
<protein>
    <recommendedName>
        <fullName evidence="6">ABC transmembrane type-1 domain-containing protein</fullName>
    </recommendedName>
</protein>
<evidence type="ECO:0000256" key="3">
    <source>
        <dbReference type="ARBA" id="ARBA00022989"/>
    </source>
</evidence>
<dbReference type="EMBL" id="JAYMYR010000010">
    <property type="protein sequence ID" value="KAK7334858.1"/>
    <property type="molecule type" value="Genomic_DNA"/>
</dbReference>
<evidence type="ECO:0000313" key="8">
    <source>
        <dbReference type="Proteomes" id="UP001374584"/>
    </source>
</evidence>
<evidence type="ECO:0000313" key="7">
    <source>
        <dbReference type="EMBL" id="KAK7334858.1"/>
    </source>
</evidence>
<dbReference type="GO" id="GO:0005524">
    <property type="term" value="F:ATP binding"/>
    <property type="evidence" value="ECO:0007669"/>
    <property type="project" value="InterPro"/>
</dbReference>
<sequence length="91" mass="10200">MTSYYMDRYLKNQTFYKIQSQSIIDNPDQRIVDDISSFTGTSLAFSLTLFNAAVDLISFSNILYGIYPPLFVVLLVYSIGGTAISVLLGRL</sequence>
<accession>A0AAN9LIT8</accession>
<dbReference type="InterPro" id="IPR011527">
    <property type="entry name" value="ABC1_TM_dom"/>
</dbReference>
<dbReference type="Proteomes" id="UP001374584">
    <property type="component" value="Unassembled WGS sequence"/>
</dbReference>
<evidence type="ECO:0000256" key="4">
    <source>
        <dbReference type="ARBA" id="ARBA00023136"/>
    </source>
</evidence>
<keyword evidence="8" id="KW-1185">Reference proteome</keyword>
<gene>
    <name evidence="7" type="ORF">VNO80_26624</name>
</gene>
<feature type="domain" description="ABC transmembrane type-1" evidence="6">
    <location>
        <begin position="2"/>
        <end position="87"/>
    </location>
</feature>
<dbReference type="Pfam" id="PF06472">
    <property type="entry name" value="ABC_membrane_2"/>
    <property type="match status" value="1"/>
</dbReference>